<organism evidence="1 2">
    <name type="scientific">Woeseia oceani</name>
    <dbReference type="NCBI Taxonomy" id="1548547"/>
    <lineage>
        <taxon>Bacteria</taxon>
        <taxon>Pseudomonadati</taxon>
        <taxon>Pseudomonadota</taxon>
        <taxon>Gammaproteobacteria</taxon>
        <taxon>Woeseiales</taxon>
        <taxon>Woeseiaceae</taxon>
        <taxon>Woeseia</taxon>
    </lineage>
</organism>
<dbReference type="EMBL" id="CP016268">
    <property type="protein sequence ID" value="ANO50929.1"/>
    <property type="molecule type" value="Genomic_DNA"/>
</dbReference>
<dbReference type="Gene3D" id="3.90.550.10">
    <property type="entry name" value="Spore Coat Polysaccharide Biosynthesis Protein SpsA, Chain A"/>
    <property type="match status" value="1"/>
</dbReference>
<dbReference type="AlphaFoldDB" id="A0A193LEX0"/>
<reference evidence="1 2" key="1">
    <citation type="submission" date="2016-06" db="EMBL/GenBank/DDBJ databases">
        <title>Complete genome sequence of a deep-branching marine Gamma Proteobacterium Woeseia oceani type strain XK5.</title>
        <authorList>
            <person name="Mu D."/>
            <person name="Du Z."/>
        </authorList>
    </citation>
    <scope>NUCLEOTIDE SEQUENCE [LARGE SCALE GENOMIC DNA]</scope>
    <source>
        <strain evidence="1 2">XK5</strain>
    </source>
</reference>
<name>A0A193LEX0_9GAMM</name>
<accession>A0A193LEX0</accession>
<keyword evidence="2" id="KW-1185">Reference proteome</keyword>
<dbReference type="STRING" id="1548547.BA177_06665"/>
<proteinExistence type="predicted"/>
<protein>
    <recommendedName>
        <fullName evidence="3">Hemolytic protein HlpA-like protein</fullName>
    </recommendedName>
</protein>
<gene>
    <name evidence="1" type="ORF">BA177_06665</name>
</gene>
<dbReference type="Proteomes" id="UP000092695">
    <property type="component" value="Chromosome"/>
</dbReference>
<dbReference type="InterPro" id="IPR029044">
    <property type="entry name" value="Nucleotide-diphossugar_trans"/>
</dbReference>
<dbReference type="KEGG" id="woc:BA177_06665"/>
<evidence type="ECO:0000313" key="2">
    <source>
        <dbReference type="Proteomes" id="UP000092695"/>
    </source>
</evidence>
<evidence type="ECO:0008006" key="3">
    <source>
        <dbReference type="Google" id="ProtNLM"/>
    </source>
</evidence>
<evidence type="ECO:0000313" key="1">
    <source>
        <dbReference type="EMBL" id="ANO50929.1"/>
    </source>
</evidence>
<dbReference type="SUPFAM" id="SSF53448">
    <property type="entry name" value="Nucleotide-diphospho-sugar transferases"/>
    <property type="match status" value="1"/>
</dbReference>
<sequence length="300" mass="34475">MYRVPVVVVVFNRPDCARQLVDVLSRIKPGKLYVISDGPRDSRPDDIEKVTASRDVFENLSWNCSVKRNYSVENLGCMERVSSGLDWVFSQESRAVILEDDCVPDESFFRFCETALQFYENIERVMSVSGTRFAPSTPGSPDIEFSRYAYCWGWATWANRWQKFHNELDQDAMGLKLSYLQRKLGGLRAAFYWKWLLGQVSSGKINSWAYKWTYTHWVCDGLSAIPSVNLISNIGAGKDATNTTTDSRWLGRPIGPLRFPLNCPNSVAAADDLDDWVEDHIFSKSLVERFRWIFRCVSRK</sequence>